<organism evidence="6">
    <name type="scientific">Phidippus regius</name>
    <dbReference type="NCBI Taxonomy" id="1905328"/>
    <lineage>
        <taxon>Eukaryota</taxon>
        <taxon>Metazoa</taxon>
        <taxon>Ecdysozoa</taxon>
        <taxon>Arthropoda</taxon>
        <taxon>Chelicerata</taxon>
        <taxon>Arachnida</taxon>
        <taxon>Araneae</taxon>
        <taxon>Araneomorphae</taxon>
        <taxon>Entelegynae</taxon>
        <taxon>Dionycha</taxon>
        <taxon>Salticidae</taxon>
        <taxon>Salticinae</taxon>
        <taxon>Salticoida</taxon>
        <taxon>Dendryphantini</taxon>
        <taxon>Phidippus</taxon>
    </lineage>
</organism>
<dbReference type="Pfam" id="PF00147">
    <property type="entry name" value="Fibrinogen_C"/>
    <property type="match status" value="1"/>
</dbReference>
<dbReference type="EMBL" id="HAGL01000023">
    <property type="protein sequence ID" value="SMD29050.1"/>
    <property type="molecule type" value="Transcribed_RNA"/>
</dbReference>
<comment type="function">
    <text evidence="3">Lectin involved in innate immunity. Agglutinates all types of human erythrocytes, Gram-positive and Gram-negative bacteria. Has a stronger agglutinating activity towards Gram-negative bacteria than towards Gram-positive bacteria. Specifically recognizes acetyl group-containing substances on agglutinated cells. The hemagglutinating activity was inhibited by EDTA, acetyl group-containing mono- and disaccharides, N-acetyl derivatives of amino acids, other acetyl group-containing substances, propionamide and benzamide. Enhances the antimicrobial activity of big defensin against Gram-positive bacteria but not against Gram-negative bacteria.</text>
</comment>
<accession>A0A482ZBE6</accession>
<dbReference type="InterPro" id="IPR014716">
    <property type="entry name" value="Fibrinogen_a/b/g_C_1"/>
</dbReference>
<dbReference type="PROSITE" id="PS51406">
    <property type="entry name" value="FIBRINOGEN_C_2"/>
    <property type="match status" value="1"/>
</dbReference>
<dbReference type="NCBIfam" id="NF040941">
    <property type="entry name" value="GGGWT_bact"/>
    <property type="match status" value="1"/>
</dbReference>
<feature type="signal peptide" evidence="4">
    <location>
        <begin position="1"/>
        <end position="18"/>
    </location>
</feature>
<protein>
    <submittedName>
        <fullName evidence="6">U22-Saltitoxin-Pre1a_1</fullName>
    </submittedName>
</protein>
<dbReference type="GO" id="GO:0005615">
    <property type="term" value="C:extracellular space"/>
    <property type="evidence" value="ECO:0007669"/>
    <property type="project" value="TreeGrafter"/>
</dbReference>
<dbReference type="SMART" id="SM00186">
    <property type="entry name" value="FBG"/>
    <property type="match status" value="1"/>
</dbReference>
<proteinExistence type="predicted"/>
<evidence type="ECO:0000259" key="5">
    <source>
        <dbReference type="PROSITE" id="PS51406"/>
    </source>
</evidence>
<dbReference type="AlphaFoldDB" id="A0A482ZBE6"/>
<keyword evidence="4" id="KW-0732">Signal</keyword>
<dbReference type="PANTHER" id="PTHR19143">
    <property type="entry name" value="FIBRINOGEN/TENASCIN/ANGIOPOEITIN"/>
    <property type="match status" value="1"/>
</dbReference>
<dbReference type="InterPro" id="IPR036056">
    <property type="entry name" value="Fibrinogen-like_C"/>
</dbReference>
<name>A0A482ZBE6_9ARAC</name>
<dbReference type="InterPro" id="IPR050373">
    <property type="entry name" value="Fibrinogen_C-term_domain"/>
</dbReference>
<evidence type="ECO:0000256" key="4">
    <source>
        <dbReference type="SAM" id="SignalP"/>
    </source>
</evidence>
<dbReference type="GO" id="GO:0030246">
    <property type="term" value="F:carbohydrate binding"/>
    <property type="evidence" value="ECO:0007669"/>
    <property type="project" value="UniProtKB-ARBA"/>
</dbReference>
<feature type="domain" description="Fibrinogen C-terminal" evidence="5">
    <location>
        <begin position="56"/>
        <end position="280"/>
    </location>
</feature>
<keyword evidence="2" id="KW-1015">Disulfide bond</keyword>
<evidence type="ECO:0000256" key="1">
    <source>
        <dbReference type="ARBA" id="ARBA00022837"/>
    </source>
</evidence>
<feature type="chain" id="PRO_5019753851" evidence="4">
    <location>
        <begin position="19"/>
        <end position="294"/>
    </location>
</feature>
<dbReference type="PANTHER" id="PTHR19143:SF458">
    <property type="entry name" value="FIBRINOGEN C-TERMINAL DOMAIN-CONTAINING PROTEIN-RELATED"/>
    <property type="match status" value="1"/>
</dbReference>
<keyword evidence="1" id="KW-0106">Calcium</keyword>
<reference evidence="6" key="2">
    <citation type="submission" date="2019-03" db="EMBL/GenBank/DDBJ databases">
        <title>Unravelling the molecular evolution of spider venoms.</title>
        <authorList>
            <person name="Pineda S."/>
        </authorList>
    </citation>
    <scope>NUCLEOTIDE SEQUENCE</scope>
</reference>
<dbReference type="CDD" id="cd00087">
    <property type="entry name" value="FReD"/>
    <property type="match status" value="1"/>
</dbReference>
<evidence type="ECO:0000256" key="3">
    <source>
        <dbReference type="ARBA" id="ARBA00053344"/>
    </source>
</evidence>
<evidence type="ECO:0000313" key="6">
    <source>
        <dbReference type="EMBL" id="SMD29050.1"/>
    </source>
</evidence>
<dbReference type="InterPro" id="IPR002181">
    <property type="entry name" value="Fibrinogen_a/b/g_C_dom"/>
</dbReference>
<dbReference type="GO" id="GO:0098609">
    <property type="term" value="P:cell-cell adhesion"/>
    <property type="evidence" value="ECO:0007669"/>
    <property type="project" value="UniProtKB-ARBA"/>
</dbReference>
<dbReference type="SUPFAM" id="SSF56496">
    <property type="entry name" value="Fibrinogen C-terminal domain-like"/>
    <property type="match status" value="1"/>
</dbReference>
<sequence length="294" mass="33857">MLKTSIILTFVAISSVYCNVTSTCGQKEVCISYLDTAIDMISKAKENIPTCKNCHGNALSKAIDCADVLQMGHNTSGVYEIWPVNRLTEGKSLYVYCDMDTNGGGWTVIQRRGDFKREKDYFFRDWNSYKAGFGDIEKDFWLGNDNIFALTNQKLYSARFDLKDVEQNKRYALYDKFWIDDETHKYTLHISDYSGDAGNSMDTHKNQKFSTKDQDNDKHDTHCADRFKGGWWYNACHRVNLNGLYHKGKHESHADGVNWHAWKGHQESLEWTEIKIRPKNFRPPSPSSSDVTPV</sequence>
<evidence type="ECO:0000256" key="2">
    <source>
        <dbReference type="ARBA" id="ARBA00023157"/>
    </source>
</evidence>
<reference evidence="6" key="1">
    <citation type="submission" date="2017-03" db="EMBL/GenBank/DDBJ databases">
        <authorList>
            <person name="Braembl D."/>
        </authorList>
    </citation>
    <scope>NUCLEOTIDE SEQUENCE</scope>
</reference>
<dbReference type="Gene3D" id="3.90.215.10">
    <property type="entry name" value="Gamma Fibrinogen, chain A, domain 1"/>
    <property type="match status" value="1"/>
</dbReference>
<dbReference type="FunFam" id="3.90.215.10:FF:000001">
    <property type="entry name" value="Tenascin isoform 1"/>
    <property type="match status" value="1"/>
</dbReference>